<feature type="domain" description="BIG2" evidence="1">
    <location>
        <begin position="248"/>
        <end position="325"/>
    </location>
</feature>
<dbReference type="EMBL" id="KF787095">
    <property type="protein sequence ID" value="AHC93973.1"/>
    <property type="molecule type" value="Genomic_DNA"/>
</dbReference>
<dbReference type="Pfam" id="PF02368">
    <property type="entry name" value="Big_2"/>
    <property type="match status" value="2"/>
</dbReference>
<protein>
    <recommendedName>
        <fullName evidence="1">BIG2 domain-containing protein</fullName>
    </recommendedName>
</protein>
<dbReference type="Proteomes" id="UP000018885">
    <property type="component" value="Segment"/>
</dbReference>
<evidence type="ECO:0000259" key="1">
    <source>
        <dbReference type="SMART" id="SM00635"/>
    </source>
</evidence>
<dbReference type="KEGG" id="vg:18503366"/>
<accession>V9VHL6</accession>
<dbReference type="InterPro" id="IPR003343">
    <property type="entry name" value="Big_2"/>
</dbReference>
<organism evidence="2 3">
    <name type="scientific">Achromobacter phage JWAlpha</name>
    <dbReference type="NCBI Taxonomy" id="1416009"/>
    <lineage>
        <taxon>Viruses</taxon>
        <taxon>Duplodnaviria</taxon>
        <taxon>Heunggongvirae</taxon>
        <taxon>Uroviricota</taxon>
        <taxon>Caudoviricetes</taxon>
        <taxon>Schitoviridae</taxon>
        <taxon>Rothmandenesvirinae</taxon>
        <taxon>Jwalphavirus</taxon>
        <taxon>Jwalphavirus jwalpha</taxon>
    </lineage>
</organism>
<sequence>MIYQIAYNAKLSIVRVQADGAAPGTDFVVLDKFNHPDPDTLGPFAISHAMYSHVQDVMYRKAAIQDMQRLSIEWPAYVAPTSLTVTPDTLAIAAGTEGKLVVTSAPADISDPRFLFIFVGSEKVMKINPGTGQWAAVGPGKGVVRVYHVSGTLYKDVSVEVEQAGVVPATAVAVAPATANVNVGAAVQLAANKTPANSTDTVYWSAQNANATVDAFGKVTGKAVGTCVISAKTDSGKIGTATITVNQPVASVSMTPVNPTVAVGATQQMTATVLPANASNKAVTYTSATPAVATVSATGLVTGVAAGTTVITVKTTDGNKTATQTVTVPA</sequence>
<dbReference type="SMART" id="SM00635">
    <property type="entry name" value="BID_2"/>
    <property type="match status" value="2"/>
</dbReference>
<dbReference type="RefSeq" id="YP_009004721.1">
    <property type="nucleotide sequence ID" value="NC_023556.1"/>
</dbReference>
<name>V9VHL6_9CAUD</name>
<proteinExistence type="predicted"/>
<dbReference type="SUPFAM" id="SSF49373">
    <property type="entry name" value="Invasin/intimin cell-adhesion fragments"/>
    <property type="match status" value="2"/>
</dbReference>
<reference evidence="2 3" key="1">
    <citation type="journal article" date="2014" name="Virol. J.">
        <title>First genome sequences of Achromobacter phages reveal new members of the N4 family.</title>
        <authorList>
            <person name="Wittmann J."/>
            <person name="Dreiseikelmann B."/>
            <person name="Rohde M."/>
            <person name="Meier-Kolthoff J.P."/>
            <person name="Bunk B."/>
            <person name="Rohde C."/>
        </authorList>
    </citation>
    <scope>NUCLEOTIDE SEQUENCE [LARGE SCALE GENOMIC DNA]</scope>
    <source>
        <strain evidence="2">JWAlpha</strain>
    </source>
</reference>
<dbReference type="Gene3D" id="2.60.40.1080">
    <property type="match status" value="2"/>
</dbReference>
<dbReference type="InterPro" id="IPR008964">
    <property type="entry name" value="Invasin/intimin_cell_adhesion"/>
</dbReference>
<gene>
    <name evidence="2" type="ORF">JJJB_0020</name>
</gene>
<evidence type="ECO:0000313" key="2">
    <source>
        <dbReference type="EMBL" id="AHC93973.1"/>
    </source>
</evidence>
<dbReference type="GeneID" id="18503366"/>
<keyword evidence="3" id="KW-1185">Reference proteome</keyword>
<evidence type="ECO:0000313" key="3">
    <source>
        <dbReference type="Proteomes" id="UP000018885"/>
    </source>
</evidence>
<feature type="domain" description="BIG2" evidence="1">
    <location>
        <begin position="168"/>
        <end position="243"/>
    </location>
</feature>